<protein>
    <submittedName>
        <fullName evidence="2">Uncharacterized protein</fullName>
    </submittedName>
</protein>
<accession>A0A9W6EYL5</accession>
<dbReference type="OrthoDB" id="568476at2759"/>
<feature type="region of interest" description="Disordered" evidence="1">
    <location>
        <begin position="958"/>
        <end position="1011"/>
    </location>
</feature>
<feature type="region of interest" description="Disordered" evidence="1">
    <location>
        <begin position="610"/>
        <end position="858"/>
    </location>
</feature>
<dbReference type="EMBL" id="BRXU01000003">
    <property type="protein sequence ID" value="GLC50128.1"/>
    <property type="molecule type" value="Genomic_DNA"/>
</dbReference>
<feature type="compositionally biased region" description="Low complexity" evidence="1">
    <location>
        <begin position="692"/>
        <end position="704"/>
    </location>
</feature>
<feature type="compositionally biased region" description="Low complexity" evidence="1">
    <location>
        <begin position="433"/>
        <end position="445"/>
    </location>
</feature>
<feature type="compositionally biased region" description="Low complexity" evidence="1">
    <location>
        <begin position="800"/>
        <end position="811"/>
    </location>
</feature>
<comment type="caution">
    <text evidence="2">The sequence shown here is derived from an EMBL/GenBank/DDBJ whole genome shotgun (WGS) entry which is preliminary data.</text>
</comment>
<evidence type="ECO:0000256" key="1">
    <source>
        <dbReference type="SAM" id="MobiDB-lite"/>
    </source>
</evidence>
<dbReference type="AlphaFoldDB" id="A0A9W6EYL5"/>
<reference evidence="2 3" key="1">
    <citation type="journal article" date="2023" name="Commun. Biol.">
        <title>Reorganization of the ancestral sex-determining regions during the evolution of trioecy in Pleodorina starrii.</title>
        <authorList>
            <person name="Takahashi K."/>
            <person name="Suzuki S."/>
            <person name="Kawai-Toyooka H."/>
            <person name="Yamamoto K."/>
            <person name="Hamaji T."/>
            <person name="Ootsuki R."/>
            <person name="Yamaguchi H."/>
            <person name="Kawachi M."/>
            <person name="Higashiyama T."/>
            <person name="Nozaki H."/>
        </authorList>
    </citation>
    <scope>NUCLEOTIDE SEQUENCE [LARGE SCALE GENOMIC DNA]</scope>
    <source>
        <strain evidence="2 3">NIES-4479</strain>
    </source>
</reference>
<organism evidence="2 3">
    <name type="scientific">Pleodorina starrii</name>
    <dbReference type="NCBI Taxonomy" id="330485"/>
    <lineage>
        <taxon>Eukaryota</taxon>
        <taxon>Viridiplantae</taxon>
        <taxon>Chlorophyta</taxon>
        <taxon>core chlorophytes</taxon>
        <taxon>Chlorophyceae</taxon>
        <taxon>CS clade</taxon>
        <taxon>Chlamydomonadales</taxon>
        <taxon>Volvocaceae</taxon>
        <taxon>Pleodorina</taxon>
    </lineage>
</organism>
<feature type="compositionally biased region" description="Acidic residues" evidence="1">
    <location>
        <begin position="929"/>
        <end position="941"/>
    </location>
</feature>
<feature type="region of interest" description="Disordered" evidence="1">
    <location>
        <begin position="916"/>
        <end position="941"/>
    </location>
</feature>
<evidence type="ECO:0000313" key="2">
    <source>
        <dbReference type="EMBL" id="GLC50128.1"/>
    </source>
</evidence>
<feature type="compositionally biased region" description="Basic and acidic residues" evidence="1">
    <location>
        <begin position="828"/>
        <end position="840"/>
    </location>
</feature>
<feature type="compositionally biased region" description="Acidic residues" evidence="1">
    <location>
        <begin position="610"/>
        <end position="622"/>
    </location>
</feature>
<feature type="region of interest" description="Disordered" evidence="1">
    <location>
        <begin position="394"/>
        <end position="445"/>
    </location>
</feature>
<dbReference type="Proteomes" id="UP001165080">
    <property type="component" value="Unassembled WGS sequence"/>
</dbReference>
<feature type="compositionally biased region" description="Low complexity" evidence="1">
    <location>
        <begin position="737"/>
        <end position="757"/>
    </location>
</feature>
<evidence type="ECO:0000313" key="3">
    <source>
        <dbReference type="Proteomes" id="UP001165080"/>
    </source>
</evidence>
<name>A0A9W6EYL5_9CHLO</name>
<keyword evidence="3" id="KW-1185">Reference proteome</keyword>
<feature type="compositionally biased region" description="Low complexity" evidence="1">
    <location>
        <begin position="662"/>
        <end position="671"/>
    </location>
</feature>
<sequence>MESVGRMTRSRAKALGATPMAILPTKTPEPRTTGRRGRKAAVQPPEQTSQEAAPKQLHFPGEAAAEQPQTNEQPVAATENSDPDGSAAPSPDQVASDGAQEAIQLASAEAHAETHDNPSVLMASPIILTAREHQFSTNVVALHMSFDQAAAAAEGAATPAQAPPAEAHSAPALDEAQNAPVPFEFDQAAAVAAPQPLALDAPQPAVGSPLSIAADSPMLSPLPLASSPLPSLASPQMMAASPLQAAVGPAPMEASPLPAALSPLPALSPMDASPIGHLNQGAVAPSPLPAGAAVEGSPLATITPLSFTSDAPRNGAAAFAQPLPASIPASPLSLTEEAIEQAVFSPMPEDGLVSPISLSGAVDLTPQPPLQPQLSEEDLQLAQEDGDEMMADATPLAAEPTGPGGSSPLTFASDRRAATPATAPSPAPAFVGAPPDSAPHASASPMPVVSSFQGFAAVFPTPAGSELEPDSPSLAGLLSTAATAPSPSPAALMSASAAVNAPSPSNIAAAFVDQPPNGACTASAPSTAAHTTPTVGVDADGMGDVASAPCTTLATPMEGAGLPPAPAPTPECAVAPGWSLAQTPLANALAMSLTANAEARCEDADTALDAEDEQVEAAEEAEACQSEQLPLGSPVEDMEMEDQEPQQATEPVAPSPAPQPTPVAATAKTPSQPARSPAVGPLFRNAATPKGSAKAATPSTAAASVPRTGGSYVNVESRYNKTPTMGATAAKPRPSFAASGTVAAAASTPVAPTNAAPGVKSVKRVSINTPEGPRSAAPLRQVVPTPFRPKSAQPNPPAEQAPAAELQQQLPAEEEVQQPMNQQSAAAAEERRAKAAERLKAIHATEQTAPAARSSGPGYLATTQAFAVKSSAKAMKSKVDTGSYDPRSLRQLKREVKEAVAKKEAKVALNEARSAKLTPKVAERQLPMPDDEEMSDDQAEYNEGQENDLVAAMSGLEVAPPKNNAPVPLRGLPAPQGRHLRFNEKGSASESPQRTVLRGLPVATGKYKRFE</sequence>
<feature type="region of interest" description="Disordered" evidence="1">
    <location>
        <begin position="1"/>
        <end position="98"/>
    </location>
</feature>
<proteinExistence type="predicted"/>
<gene>
    <name evidence="2" type="primary">PLEST000375</name>
    <name evidence="2" type="ORF">PLESTB_000345100</name>
</gene>